<sequence>MPVDTPAVLARVRERIATLAEKRRTLIRRPADHLRRGEILTLDDDLRAIIGGLRDRLDPCDASPEVPLVLLPVRIESKLTPGTSTLRVRISPDEAHIDSLLRSVTDAEVAAGVAYWSAVWVDAADAFAWPALTADVGERRAGWVAEVTTPTNLATRGQGAPVFPESPEEVAHGTVARCLPDQFVVRVFPNGAAPITVTGSPVATDVPLSPIAFGDDELSQVAGLTVPLGSEWTVDFDAAKNAGLGVEVQLPVGTTLIDRIVVVGTRNSVSEEANAADFVDLLTSHRFTDGVSLLAPGTVTNNADAERSPYHPAASAGGPQVEPRMPSRDATRLAAALGLDAASVEHLLPAGPVSTQDEAQAAANTALWFATWEPVLERLDDLAIPAVTPGSIESARRLHRDYVRGAGVAPTLRIGAQPYGVLPVADLDAWNPRSGETTAQLVPLIRRTLSRWASRAPVVPHVRPGGQLDDQDLLDMLGTSPVATGVRARPAVDGPQLASFAAATGADPAQLLAEARLRTAIMAQFSVDAAKILQTPAPHDDSRTIGLPLVSERDADVVAEILAGTTPKVDSVLQALLAIAWDGAKRLRFRAAPQEFVGPLVDFVELDPEIRRIITVAASADAAIDDTAPERFFAAAERVASVRHFDGQPTERVSIAAIEPVAEARTSLAQVALDLGDTPQAKWLGSSAITELLYAFGVGGEVRAAMIALAAAPLDERRIAVASALDLASHRVDAWATGVATARQGTLAATAPVGMTIGAFGYVEQIRLGTARSDPDGWIHAPSSSHAVAAGVLASAHRSNIGALPGKQPFAIDLSSRRGVELRRVLEGVAAGQSIGALLGYQIERGLAGTSAARFQLSLRQIAPAATDQLGNDEAQEVAAARVAAADVVDGAELLRLFPLDTLTAADPPLRARLSLKPDNAFVENWDPVSNPEWDLLVAALRGAAATLDAVSDALLSESVLQYSSGNPSRASAAMDAMASGAAVDPDLGILGVRQTGRILTHGVFAAIPAGATGWSATRPRALAEPRLEAWAARRLGDPADISVTDAPNRHTLAEAGWAALDLVFADDAASLDRELRAAIPALGDSPLADGLLRAATLAGSLRSLAAGGTPLGPDSLVRTGVAPERLIDTDELIARVGAVLDALAAALASGQAVIAAIDPDSLAVDESAVADVIGAVRGLAAFGVPLVPDAAIPSNVAWAVGAWQAAFARLGQARGTLSALNDPARDTPAAPGEIVDACRAVAEGILGDGFLLLPLLTKPAGTDSFHAAITTPAMKKQPAHAHVNAFVRDHASVQAGVGRLAEAQLLGGALGIPIPLRIVQLTEHDEATGVPAAGTERWLAGPLPDDIPWPAASASHLVVELVGGHDDFAGAFAGLAIDGWAETLPFQPDPRAFDPAAPDNPLRAARATTGLAVHVNQASARAPQVLLSAVSPDGTRWTTDSVVATVLEAVELAKARLVTYEHAPGDAAILPAIYVASPWLQVRTGLQFTELATVKWAGAGIPFLSEVK</sequence>
<evidence type="ECO:0000313" key="2">
    <source>
        <dbReference type="EMBL" id="MCI4657220.1"/>
    </source>
</evidence>
<comment type="caution">
    <text evidence="2">The sequence shown here is derived from an EMBL/GenBank/DDBJ whole genome shotgun (WGS) entry which is preliminary data.</text>
</comment>
<evidence type="ECO:0000313" key="3">
    <source>
        <dbReference type="Proteomes" id="UP001165341"/>
    </source>
</evidence>
<dbReference type="EMBL" id="JALGAR010000001">
    <property type="protein sequence ID" value="MCI4657220.1"/>
    <property type="molecule type" value="Genomic_DNA"/>
</dbReference>
<reference evidence="2" key="1">
    <citation type="submission" date="2022-03" db="EMBL/GenBank/DDBJ databases">
        <title>Cryobacterium sp. nov. strain ZS14-85, isolated from Antarctic soil.</title>
        <authorList>
            <person name="Li J."/>
            <person name="Niu G."/>
        </authorList>
    </citation>
    <scope>NUCLEOTIDE SEQUENCE</scope>
    <source>
        <strain evidence="2">ZS14-85</strain>
    </source>
</reference>
<protein>
    <submittedName>
        <fullName evidence="2">Uncharacterized protein</fullName>
    </submittedName>
</protein>
<dbReference type="RefSeq" id="WP_243011192.1">
    <property type="nucleotide sequence ID" value="NZ_JALGAR010000001.1"/>
</dbReference>
<name>A0AA41QT60_9MICO</name>
<dbReference type="Proteomes" id="UP001165341">
    <property type="component" value="Unassembled WGS sequence"/>
</dbReference>
<organism evidence="2 3">
    <name type="scientific">Cryobacterium zhongshanensis</name>
    <dbReference type="NCBI Taxonomy" id="2928153"/>
    <lineage>
        <taxon>Bacteria</taxon>
        <taxon>Bacillati</taxon>
        <taxon>Actinomycetota</taxon>
        <taxon>Actinomycetes</taxon>
        <taxon>Micrococcales</taxon>
        <taxon>Microbacteriaceae</taxon>
        <taxon>Cryobacterium</taxon>
    </lineage>
</organism>
<evidence type="ECO:0000256" key="1">
    <source>
        <dbReference type="SAM" id="MobiDB-lite"/>
    </source>
</evidence>
<gene>
    <name evidence="2" type="ORF">MQH31_05265</name>
</gene>
<keyword evidence="3" id="KW-1185">Reference proteome</keyword>
<feature type="region of interest" description="Disordered" evidence="1">
    <location>
        <begin position="299"/>
        <end position="328"/>
    </location>
</feature>
<accession>A0AA41QT60</accession>
<proteinExistence type="predicted"/>